<dbReference type="EMBL" id="AP027925">
    <property type="protein sequence ID" value="BED92370.1"/>
    <property type="molecule type" value="Genomic_DNA"/>
</dbReference>
<sequence length="524" mass="61495">MVKKVEELTYFSIVKSSIETFEFITIPNEILSFIEEQYGKFKDKFLILKKSLPFGFGFKTRIHVNNFWREENNQLNVERNLTAVFGPIYKILEELIILIDKLCANNIEFPKFSRSYLKIRNIIKEIDNTFRSVTNRVPNDEVLGKLKTEKPQLNFFFSFNIKKHNIFGCKTDAVEKIEQLCEGIKKNFKISDYCQDSKYYSANIKTIKEGLKKVLSKCEKIQQDVIAIKDSIKTSIDGNFKLRYTQQKNFKENINIIKNLISNKEFFENWLNCKHMLEKTKHILDISNSEKELQKHSVAIKTVYIQILRMRNAYEFVYGASTELIKYLKYGDIEEKTENFWKSHSEFQKNLFEIHDAIKMGYVEDIKLIIKIFTANELSFAEFYENVKHLNENFENLTCFSKTQLGHKILALQKLSNLINENKEEKFCINFNNSRILDITNKLNNAADILDNITKNRANLKKIIKIFKHKGVERFWLQHGVKIIFVITGIIAAIEPTGILKSIIQMLFSIQNVVKQLDNPIKTI</sequence>
<dbReference type="AlphaFoldDB" id="A0AA48L184"/>
<accession>A0AA48L184</accession>
<protein>
    <submittedName>
        <fullName evidence="1">Uncharacterized protein</fullName>
    </submittedName>
</protein>
<reference evidence="1" key="1">
    <citation type="journal article" date="2023" name="ISME J.">
        <title>Emergence of putative energy parasites within Clostridia revealed by genome analysis of a novel endosymbiotic clade.</title>
        <authorList>
            <person name="Takahashi K."/>
            <person name="Kuwahara H."/>
            <person name="Horikawa Y."/>
            <person name="Izawa K."/>
            <person name="Kato D."/>
            <person name="Inagaki T."/>
            <person name="Yuki M."/>
            <person name="Ohkuma M."/>
            <person name="Hongoh Y."/>
        </authorList>
    </citation>
    <scope>NUCLEOTIDE SEQUENCE</scope>
    <source>
        <strain evidence="1">RsTa-C01</strain>
    </source>
</reference>
<proteinExistence type="predicted"/>
<organism evidence="1">
    <name type="scientific">Candidatus Paraimprobicoccus trichonymphae</name>
    <dbReference type="NCBI Taxonomy" id="3033793"/>
    <lineage>
        <taxon>Bacteria</taxon>
        <taxon>Bacillati</taxon>
        <taxon>Bacillota</taxon>
        <taxon>Clostridia</taxon>
        <taxon>Candidatus Paraimprobicoccus</taxon>
    </lineage>
</organism>
<dbReference type="KEGG" id="ptrh:RsTaC01_0068"/>
<dbReference type="Proteomes" id="UP001335720">
    <property type="component" value="Chromosome"/>
</dbReference>
<name>A0AA48L184_9FIRM</name>
<gene>
    <name evidence="1" type="ORF">RsTaC01_0068</name>
</gene>
<evidence type="ECO:0000313" key="1">
    <source>
        <dbReference type="EMBL" id="BED92370.1"/>
    </source>
</evidence>